<organism evidence="8 9">
    <name type="scientific">Salinisphaera hydrothermalis (strain C41B8)</name>
    <dbReference type="NCBI Taxonomy" id="1304275"/>
    <lineage>
        <taxon>Bacteria</taxon>
        <taxon>Pseudomonadati</taxon>
        <taxon>Pseudomonadota</taxon>
        <taxon>Gammaproteobacteria</taxon>
        <taxon>Salinisphaerales</taxon>
        <taxon>Salinisphaeraceae</taxon>
        <taxon>Salinisphaera</taxon>
    </lineage>
</organism>
<dbReference type="GO" id="GO:0005886">
    <property type="term" value="C:plasma membrane"/>
    <property type="evidence" value="ECO:0007669"/>
    <property type="project" value="UniProtKB-SubCell"/>
</dbReference>
<keyword evidence="9" id="KW-1185">Reference proteome</keyword>
<evidence type="ECO:0000313" key="8">
    <source>
        <dbReference type="EMBL" id="KEZ78370.1"/>
    </source>
</evidence>
<gene>
    <name evidence="8" type="ORF">C41B8_05693</name>
</gene>
<proteinExistence type="inferred from homology"/>
<dbReference type="Gene3D" id="3.30.420.270">
    <property type="match status" value="1"/>
</dbReference>
<evidence type="ECO:0000256" key="5">
    <source>
        <dbReference type="ARBA" id="ARBA00022989"/>
    </source>
</evidence>
<evidence type="ECO:0000256" key="7">
    <source>
        <dbReference type="RuleBase" id="RU003879"/>
    </source>
</evidence>
<dbReference type="eggNOG" id="COG0848">
    <property type="taxonomic scope" value="Bacteria"/>
</dbReference>
<dbReference type="PANTHER" id="PTHR30558">
    <property type="entry name" value="EXBD MEMBRANE COMPONENT OF PMF-DRIVEN MACROMOLECULE IMPORT SYSTEM"/>
    <property type="match status" value="1"/>
</dbReference>
<dbReference type="InterPro" id="IPR003400">
    <property type="entry name" value="ExbD"/>
</dbReference>
<comment type="similarity">
    <text evidence="2 7">Belongs to the ExbD/TolR family.</text>
</comment>
<protein>
    <submittedName>
        <fullName evidence="8">Biopolymer transport protein ExbD/TolR</fullName>
    </submittedName>
</protein>
<keyword evidence="6" id="KW-0472">Membrane</keyword>
<dbReference type="GO" id="GO:0015031">
    <property type="term" value="P:protein transport"/>
    <property type="evidence" value="ECO:0007669"/>
    <property type="project" value="UniProtKB-KW"/>
</dbReference>
<name>A0A084INT6_SALHC</name>
<reference evidence="8 9" key="1">
    <citation type="submission" date="2013-03" db="EMBL/GenBank/DDBJ databases">
        <title>Salinisphaera hydrothermalis C41B8 Genome Sequencing.</title>
        <authorList>
            <person name="Li C."/>
            <person name="Lai Q."/>
            <person name="Shao Z."/>
        </authorList>
    </citation>
    <scope>NUCLEOTIDE SEQUENCE [LARGE SCALE GENOMIC DNA]</scope>
    <source>
        <strain evidence="8 9">C41B8</strain>
    </source>
</reference>
<dbReference type="EMBL" id="APNK01000005">
    <property type="protein sequence ID" value="KEZ78370.1"/>
    <property type="molecule type" value="Genomic_DNA"/>
</dbReference>
<dbReference type="RefSeq" id="WP_051883140.1">
    <property type="nucleotide sequence ID" value="NZ_APNK01000005.1"/>
</dbReference>
<evidence type="ECO:0000256" key="6">
    <source>
        <dbReference type="ARBA" id="ARBA00023136"/>
    </source>
</evidence>
<dbReference type="STRING" id="1304275.C41B8_05693"/>
<keyword evidence="3" id="KW-1003">Cell membrane</keyword>
<dbReference type="GO" id="GO:0022857">
    <property type="term" value="F:transmembrane transporter activity"/>
    <property type="evidence" value="ECO:0007669"/>
    <property type="project" value="InterPro"/>
</dbReference>
<comment type="subcellular location">
    <subcellularLocation>
        <location evidence="1">Cell membrane</location>
        <topology evidence="1">Single-pass membrane protein</topology>
    </subcellularLocation>
    <subcellularLocation>
        <location evidence="7">Cell membrane</location>
        <topology evidence="7">Single-pass type II membrane protein</topology>
    </subcellularLocation>
</comment>
<evidence type="ECO:0000256" key="3">
    <source>
        <dbReference type="ARBA" id="ARBA00022475"/>
    </source>
</evidence>
<comment type="caution">
    <text evidence="8">The sequence shown here is derived from an EMBL/GenBank/DDBJ whole genome shotgun (WGS) entry which is preliminary data.</text>
</comment>
<dbReference type="AlphaFoldDB" id="A0A084INT6"/>
<keyword evidence="7" id="KW-0813">Transport</keyword>
<keyword evidence="4 7" id="KW-0812">Transmembrane</keyword>
<evidence type="ECO:0000256" key="4">
    <source>
        <dbReference type="ARBA" id="ARBA00022692"/>
    </source>
</evidence>
<dbReference type="Pfam" id="PF02472">
    <property type="entry name" value="ExbD"/>
    <property type="match status" value="1"/>
</dbReference>
<sequence length="128" mass="13791">MAARLDDAVLPLTNVVFLLLIFFMLAGRLATPSPLGVNPPHSTSPTPADRQGIEISLAADGRVALDDQPIQKDALENAVQQRLQRQPNTPVRLRADAGLPTSRVVKLMDVLRAAGAHRLRLVTQSTQG</sequence>
<evidence type="ECO:0000256" key="1">
    <source>
        <dbReference type="ARBA" id="ARBA00004162"/>
    </source>
</evidence>
<dbReference type="Proteomes" id="UP000028302">
    <property type="component" value="Unassembled WGS sequence"/>
</dbReference>
<keyword evidence="7" id="KW-0653">Protein transport</keyword>
<keyword evidence="5" id="KW-1133">Transmembrane helix</keyword>
<accession>A0A084INT6</accession>
<evidence type="ECO:0000313" key="9">
    <source>
        <dbReference type="Proteomes" id="UP000028302"/>
    </source>
</evidence>
<evidence type="ECO:0000256" key="2">
    <source>
        <dbReference type="ARBA" id="ARBA00005811"/>
    </source>
</evidence>